<evidence type="ECO:0008006" key="3">
    <source>
        <dbReference type="Google" id="ProtNLM"/>
    </source>
</evidence>
<dbReference type="STRING" id="1178482.AR456_03150"/>
<evidence type="ECO:0000313" key="1">
    <source>
        <dbReference type="EMBL" id="ERL49849.1"/>
    </source>
</evidence>
<keyword evidence="2" id="KW-1185">Reference proteome</keyword>
<comment type="caution">
    <text evidence="1">The sequence shown here is derived from an EMBL/GenBank/DDBJ whole genome shotgun (WGS) entry which is preliminary data.</text>
</comment>
<dbReference type="InterPro" id="IPR007446">
    <property type="entry name" value="PilP"/>
</dbReference>
<name>W1N2Y8_9GAMM</name>
<dbReference type="EMBL" id="AVBC01000039">
    <property type="protein sequence ID" value="ERL49849.1"/>
    <property type="molecule type" value="Genomic_DNA"/>
</dbReference>
<dbReference type="PATRIC" id="fig|1178482.3.peg.2938"/>
<dbReference type="Proteomes" id="UP000019113">
    <property type="component" value="Unassembled WGS sequence"/>
</dbReference>
<accession>W1N2Y8</accession>
<protein>
    <recommendedName>
        <fullName evidence="3">Pilus assembly protein PilP</fullName>
    </recommendedName>
</protein>
<gene>
    <name evidence="1" type="ORF">BJB45_01630</name>
</gene>
<dbReference type="AlphaFoldDB" id="W1N2Y8"/>
<reference evidence="1 2" key="1">
    <citation type="submission" date="2013-08" db="EMBL/GenBank/DDBJ databases">
        <title>draft genome of Halomonas huanghegensis, strain BJGMM-B45T.</title>
        <authorList>
            <person name="Miao C."/>
            <person name="Wan Y."/>
            <person name="Jin W."/>
        </authorList>
    </citation>
    <scope>NUCLEOTIDE SEQUENCE [LARGE SCALE GENOMIC DNA]</scope>
    <source>
        <strain evidence="1 2">BJGMM-B45</strain>
    </source>
</reference>
<dbReference type="OrthoDB" id="5296580at2"/>
<proteinExistence type="predicted"/>
<dbReference type="PROSITE" id="PS51257">
    <property type="entry name" value="PROKAR_LIPOPROTEIN"/>
    <property type="match status" value="1"/>
</dbReference>
<dbReference type="Pfam" id="PF04351">
    <property type="entry name" value="PilP"/>
    <property type="match status" value="1"/>
</dbReference>
<organism evidence="1 2">
    <name type="scientific">Halomonas huangheensis</name>
    <dbReference type="NCBI Taxonomy" id="1178482"/>
    <lineage>
        <taxon>Bacteria</taxon>
        <taxon>Pseudomonadati</taxon>
        <taxon>Pseudomonadota</taxon>
        <taxon>Gammaproteobacteria</taxon>
        <taxon>Oceanospirillales</taxon>
        <taxon>Halomonadaceae</taxon>
        <taxon>Halomonas</taxon>
    </lineage>
</organism>
<evidence type="ECO:0000313" key="2">
    <source>
        <dbReference type="Proteomes" id="UP000019113"/>
    </source>
</evidence>
<dbReference type="Gene3D" id="2.30.30.830">
    <property type="match status" value="1"/>
</dbReference>
<dbReference type="RefSeq" id="WP_021819896.1">
    <property type="nucleotide sequence ID" value="NZ_AVBC01000039.1"/>
</dbReference>
<dbReference type="KEGG" id="hhu:AR456_03150"/>
<sequence>MSGWRLVKCCGWWLAALLCGCDGVDAERLESELAAKADSLPVVEVMDVAADELPMPAAYLHAAGRSPFYLDGSVDVPVGASEQEYSALQQYPLEMLTLRGILVQGDERWALMASPDGRLHRLGMAQHMGRAGWRVTDVGVQSVTLVASDAADDHASASRVLWLGGAGRE</sequence>